<dbReference type="SUPFAM" id="SSF52540">
    <property type="entry name" value="P-loop containing nucleoside triphosphate hydrolases"/>
    <property type="match status" value="1"/>
</dbReference>
<evidence type="ECO:0000256" key="4">
    <source>
        <dbReference type="SAM" id="MobiDB-lite"/>
    </source>
</evidence>
<dbReference type="PANTHER" id="PTHR32309:SF13">
    <property type="entry name" value="FERRIC ENTEROBACTIN TRANSPORT PROTEIN FEPE"/>
    <property type="match status" value="1"/>
</dbReference>
<protein>
    <submittedName>
        <fullName evidence="7">Tyrosine-protein kinase YwqD</fullName>
        <ecNumber evidence="7">2.7.10.2</ecNumber>
    </submittedName>
</protein>
<dbReference type="EC" id="2.7.10.2" evidence="7"/>
<sequence>MDNHHLNGTGVPAVLEPSRGQRSSSSGQSISYADNSSGWSESPRAEVESQENFDPLSVFHSLRRHWPVALLTGLLLAPPMAVVGWFLLAPKDTAMAYLRIDSVDSLLVFQTADRLNAGRDSFSMYKNTQAQLIKTPFVLNEALAVPEVRDLPEIKEKPSPLQWLSESLRVEFPGKGEVMTIALETEDPKASTIIVDAVVKAYMNEAVLDERNERMQRVNSLEEVYAEAEGKVRARRAEIRKLADTLGTGDSESLSIAQQLSVERYGHVQTELGKVNFDLMRTQGEVEAYQQLSERMRRQAELIATELESRAKANAADSEEGEEDQESSVLTAYETDRILSSDRDYQSLLAMARSLEEEIELYKTRYGKGMIQYKIDRFDRLTSDAKEREATLLKLAAEEKGRKIAQGEMGQIDLSLSPEDQKLAQRHARLLADAEEHDKRIVARGIQVGILQQQKERIEHDLVELDSEAKKLGRSSIDIEMMRAEIASLDDVLNRLGSEIERTRIELNSGSRVAVISEATPVADSSSKKRYVGTAGLGFIGFCLPFLGFIGLDLTKKRVNSVSGVGRELSVPILGSVPRHRKIHEVLTNENFSDCEFGNSVSSIVAMLVNMSRFDRASVLMVTSGVSGEGKTTLATSLWRGLTQASYRTILIDFDLRRPSLHENLGYELGVGVSDAVGGNVDWKDAVHATSPNAFFMTAGSSRPVNLSAVGAKTLPQLFSELRAEYDFVIVDTPPVLPVVDTRVIGEHVDAAVLSVMKDKSRIPQVVAAHETLKAHGVPVMGVVVSGCPSKNGEYLYQY</sequence>
<evidence type="ECO:0000313" key="8">
    <source>
        <dbReference type="Proteomes" id="UP000319908"/>
    </source>
</evidence>
<gene>
    <name evidence="7" type="primary">ywqD_1</name>
    <name evidence="7" type="ORF">Poly21_02470</name>
</gene>
<evidence type="ECO:0000313" key="7">
    <source>
        <dbReference type="EMBL" id="TWU18092.1"/>
    </source>
</evidence>
<dbReference type="OrthoDB" id="9775724at2"/>
<accession>A0A5C6C1R5</accession>
<keyword evidence="5" id="KW-0812">Transmembrane</keyword>
<keyword evidence="5" id="KW-1133">Transmembrane helix</keyword>
<dbReference type="RefSeq" id="WP_146405152.1">
    <property type="nucleotide sequence ID" value="NZ_SJPU01000001.1"/>
</dbReference>
<evidence type="ECO:0000256" key="2">
    <source>
        <dbReference type="ARBA" id="ARBA00022840"/>
    </source>
</evidence>
<evidence type="ECO:0000256" key="1">
    <source>
        <dbReference type="ARBA" id="ARBA00022741"/>
    </source>
</evidence>
<proteinExistence type="predicted"/>
<organism evidence="7 8">
    <name type="scientific">Allorhodopirellula heiligendammensis</name>
    <dbReference type="NCBI Taxonomy" id="2714739"/>
    <lineage>
        <taxon>Bacteria</taxon>
        <taxon>Pseudomonadati</taxon>
        <taxon>Planctomycetota</taxon>
        <taxon>Planctomycetia</taxon>
        <taxon>Pirellulales</taxon>
        <taxon>Pirellulaceae</taxon>
        <taxon>Allorhodopirellula</taxon>
    </lineage>
</organism>
<keyword evidence="7" id="KW-0418">Kinase</keyword>
<keyword evidence="8" id="KW-1185">Reference proteome</keyword>
<feature type="transmembrane region" description="Helical" evidence="5">
    <location>
        <begin position="66"/>
        <end position="89"/>
    </location>
</feature>
<comment type="caution">
    <text evidence="7">The sequence shown here is derived from an EMBL/GenBank/DDBJ whole genome shotgun (WGS) entry which is preliminary data.</text>
</comment>
<dbReference type="CDD" id="cd05387">
    <property type="entry name" value="BY-kinase"/>
    <property type="match status" value="1"/>
</dbReference>
<feature type="domain" description="CobQ/CobB/MinD/ParA nucleotide binding" evidence="6">
    <location>
        <begin position="620"/>
        <end position="762"/>
    </location>
</feature>
<feature type="region of interest" description="Disordered" evidence="4">
    <location>
        <begin position="309"/>
        <end position="329"/>
    </location>
</feature>
<feature type="compositionally biased region" description="Low complexity" evidence="4">
    <location>
        <begin position="18"/>
        <end position="29"/>
    </location>
</feature>
<dbReference type="GO" id="GO:0004715">
    <property type="term" value="F:non-membrane spanning protein tyrosine kinase activity"/>
    <property type="evidence" value="ECO:0007669"/>
    <property type="project" value="UniProtKB-EC"/>
</dbReference>
<dbReference type="InterPro" id="IPR050445">
    <property type="entry name" value="Bact_polysacc_biosynth/exp"/>
</dbReference>
<dbReference type="GO" id="GO:0005886">
    <property type="term" value="C:plasma membrane"/>
    <property type="evidence" value="ECO:0007669"/>
    <property type="project" value="TreeGrafter"/>
</dbReference>
<dbReference type="EMBL" id="SJPU01000001">
    <property type="protein sequence ID" value="TWU18092.1"/>
    <property type="molecule type" value="Genomic_DNA"/>
</dbReference>
<reference evidence="7 8" key="1">
    <citation type="journal article" date="2020" name="Antonie Van Leeuwenhoek">
        <title>Rhodopirellula heiligendammensis sp. nov., Rhodopirellula pilleata sp. nov., and Rhodopirellula solitaria sp. nov. isolated from natural or artificial marine surfaces in Northern Germany and California, USA, and emended description of the genus Rhodopirellula.</title>
        <authorList>
            <person name="Kallscheuer N."/>
            <person name="Wiegand S."/>
            <person name="Jogler M."/>
            <person name="Boedeker C."/>
            <person name="Peeters S.H."/>
            <person name="Rast P."/>
            <person name="Heuer A."/>
            <person name="Jetten M.S.M."/>
            <person name="Rohde M."/>
            <person name="Jogler C."/>
        </authorList>
    </citation>
    <scope>NUCLEOTIDE SEQUENCE [LARGE SCALE GENOMIC DNA]</scope>
    <source>
        <strain evidence="7 8">Poly21</strain>
    </source>
</reference>
<dbReference type="Gene3D" id="3.40.50.300">
    <property type="entry name" value="P-loop containing nucleotide triphosphate hydrolases"/>
    <property type="match status" value="1"/>
</dbReference>
<feature type="compositionally biased region" description="Polar residues" evidence="4">
    <location>
        <begin position="30"/>
        <end position="40"/>
    </location>
</feature>
<dbReference type="InterPro" id="IPR005702">
    <property type="entry name" value="Wzc-like_C"/>
</dbReference>
<evidence type="ECO:0000256" key="5">
    <source>
        <dbReference type="SAM" id="Phobius"/>
    </source>
</evidence>
<keyword evidence="7" id="KW-0808">Transferase</keyword>
<feature type="region of interest" description="Disordered" evidence="4">
    <location>
        <begin position="1"/>
        <end position="46"/>
    </location>
</feature>
<evidence type="ECO:0000259" key="6">
    <source>
        <dbReference type="Pfam" id="PF01656"/>
    </source>
</evidence>
<keyword evidence="1" id="KW-0547">Nucleotide-binding</keyword>
<dbReference type="Proteomes" id="UP000319908">
    <property type="component" value="Unassembled WGS sequence"/>
</dbReference>
<keyword evidence="5" id="KW-0472">Membrane</keyword>
<dbReference type="PANTHER" id="PTHR32309">
    <property type="entry name" value="TYROSINE-PROTEIN KINASE"/>
    <property type="match status" value="1"/>
</dbReference>
<evidence type="ECO:0000256" key="3">
    <source>
        <dbReference type="SAM" id="Coils"/>
    </source>
</evidence>
<dbReference type="InterPro" id="IPR027417">
    <property type="entry name" value="P-loop_NTPase"/>
</dbReference>
<dbReference type="AlphaFoldDB" id="A0A5C6C1R5"/>
<keyword evidence="2" id="KW-0067">ATP-binding</keyword>
<keyword evidence="3" id="KW-0175">Coiled coil</keyword>
<dbReference type="Pfam" id="PF01656">
    <property type="entry name" value="CbiA"/>
    <property type="match status" value="1"/>
</dbReference>
<feature type="coiled-coil region" evidence="3">
    <location>
        <begin position="448"/>
        <end position="499"/>
    </location>
</feature>
<dbReference type="InterPro" id="IPR002586">
    <property type="entry name" value="CobQ/CobB/MinD/ParA_Nub-bd_dom"/>
</dbReference>
<feature type="compositionally biased region" description="Acidic residues" evidence="4">
    <location>
        <begin position="317"/>
        <end position="326"/>
    </location>
</feature>
<name>A0A5C6C1R5_9BACT</name>